<dbReference type="InterPro" id="IPR057746">
    <property type="entry name" value="CpnT-like_N"/>
</dbReference>
<evidence type="ECO:0000313" key="3">
    <source>
        <dbReference type="Proteomes" id="UP000272729"/>
    </source>
</evidence>
<feature type="domain" description="Outer membrane channel protein CpnT-like N-terminal" evidence="1">
    <location>
        <begin position="3"/>
        <end position="109"/>
    </location>
</feature>
<gene>
    <name evidence="2" type="ORF">DFJ66_2495</name>
</gene>
<dbReference type="Proteomes" id="UP000272729">
    <property type="component" value="Unassembled WGS sequence"/>
</dbReference>
<proteinExistence type="predicted"/>
<evidence type="ECO:0000259" key="1">
    <source>
        <dbReference type="Pfam" id="PF25547"/>
    </source>
</evidence>
<dbReference type="AlphaFoldDB" id="A0A495X5I9"/>
<sequence>MTIAEPSGELWSKVKPHTEWPDTDEDMMGRLFFALVDSAAAFRGLTKADVDAVAVAWWDEAGVDMARTLRWQIAAVSDVADRLDKLGGLAGAFAVDVKDAKSYISSRIPAARTRPRSTTISAPIGCRATTSRRRRRSRRPRRCRRWCR</sequence>
<dbReference type="EMBL" id="RBXR01000001">
    <property type="protein sequence ID" value="RKT69290.1"/>
    <property type="molecule type" value="Genomic_DNA"/>
</dbReference>
<comment type="caution">
    <text evidence="2">The sequence shown here is derived from an EMBL/GenBank/DDBJ whole genome shotgun (WGS) entry which is preliminary data.</text>
</comment>
<name>A0A495X5I9_9PSEU</name>
<dbReference type="RefSeq" id="WP_147459218.1">
    <property type="nucleotide sequence ID" value="NZ_JBIUBA010000002.1"/>
</dbReference>
<organism evidence="2 3">
    <name type="scientific">Saccharothrix variisporea</name>
    <dbReference type="NCBI Taxonomy" id="543527"/>
    <lineage>
        <taxon>Bacteria</taxon>
        <taxon>Bacillati</taxon>
        <taxon>Actinomycetota</taxon>
        <taxon>Actinomycetes</taxon>
        <taxon>Pseudonocardiales</taxon>
        <taxon>Pseudonocardiaceae</taxon>
        <taxon>Saccharothrix</taxon>
    </lineage>
</organism>
<accession>A0A495X5I9</accession>
<evidence type="ECO:0000313" key="2">
    <source>
        <dbReference type="EMBL" id="RKT69290.1"/>
    </source>
</evidence>
<dbReference type="OrthoDB" id="6624031at2"/>
<reference evidence="2 3" key="1">
    <citation type="submission" date="2018-10" db="EMBL/GenBank/DDBJ databases">
        <title>Sequencing the genomes of 1000 actinobacteria strains.</title>
        <authorList>
            <person name="Klenk H.-P."/>
        </authorList>
    </citation>
    <scope>NUCLEOTIDE SEQUENCE [LARGE SCALE GENOMIC DNA]</scope>
    <source>
        <strain evidence="2 3">DSM 43911</strain>
    </source>
</reference>
<dbReference type="Pfam" id="PF25547">
    <property type="entry name" value="WXG100_2"/>
    <property type="match status" value="1"/>
</dbReference>
<protein>
    <recommendedName>
        <fullName evidence="1">Outer membrane channel protein CpnT-like N-terminal domain-containing protein</fullName>
    </recommendedName>
</protein>
<keyword evidence="3" id="KW-1185">Reference proteome</keyword>